<dbReference type="Pfam" id="PF13472">
    <property type="entry name" value="Lipase_GDSL_2"/>
    <property type="match status" value="1"/>
</dbReference>
<dbReference type="EMBL" id="VFOM01000004">
    <property type="protein sequence ID" value="TQL41954.1"/>
    <property type="molecule type" value="Genomic_DNA"/>
</dbReference>
<keyword evidence="1" id="KW-0472">Membrane</keyword>
<dbReference type="RefSeq" id="WP_141881647.1">
    <property type="nucleotide sequence ID" value="NZ_VFOM01000004.1"/>
</dbReference>
<accession>A0A542Y1K3</accession>
<keyword evidence="4" id="KW-1185">Reference proteome</keyword>
<keyword evidence="1" id="KW-1133">Transmembrane helix</keyword>
<sequence length="258" mass="27958">MDATQLAAIIAAVTVVVAALAAAIIVNLRRRRRGADHIAHILHLNTAWWNTLAERDGELLYIALGDSAAQAIGASKPHRGYVGTIATRIRKATGRSLRVVNLSVSGARLREAIAVQLPRLEKLLADGARPDFVTVALGANDIASFDEKRFTREIRQVLDAVPPHTIVGDVPSFYFGDAEKRVKRANSILHREAAQRGLVVAPVHAATRRQGAARMALNQVSVDYFHPNDRGYRVWASAFLPHIDAQLAKSTGPGPSPK</sequence>
<dbReference type="OrthoDB" id="3288625at2"/>
<evidence type="ECO:0000259" key="2">
    <source>
        <dbReference type="Pfam" id="PF13472"/>
    </source>
</evidence>
<name>A0A542Y1K3_9MICO</name>
<feature type="domain" description="SGNH hydrolase-type esterase" evidence="2">
    <location>
        <begin position="63"/>
        <end position="234"/>
    </location>
</feature>
<dbReference type="InterPro" id="IPR013830">
    <property type="entry name" value="SGNH_hydro"/>
</dbReference>
<dbReference type="PANTHER" id="PTHR30383">
    <property type="entry name" value="THIOESTERASE 1/PROTEASE 1/LYSOPHOSPHOLIPASE L1"/>
    <property type="match status" value="1"/>
</dbReference>
<evidence type="ECO:0000256" key="1">
    <source>
        <dbReference type="SAM" id="Phobius"/>
    </source>
</evidence>
<comment type="caution">
    <text evidence="3">The sequence shown here is derived from an EMBL/GenBank/DDBJ whole genome shotgun (WGS) entry which is preliminary data.</text>
</comment>
<dbReference type="PANTHER" id="PTHR30383:SF5">
    <property type="entry name" value="SGNH HYDROLASE-TYPE ESTERASE DOMAIN-CONTAINING PROTEIN"/>
    <property type="match status" value="1"/>
</dbReference>
<dbReference type="SUPFAM" id="SSF52266">
    <property type="entry name" value="SGNH hydrolase"/>
    <property type="match status" value="1"/>
</dbReference>
<dbReference type="Gene3D" id="3.40.50.1110">
    <property type="entry name" value="SGNH hydrolase"/>
    <property type="match status" value="1"/>
</dbReference>
<dbReference type="InterPro" id="IPR051532">
    <property type="entry name" value="Ester_Hydrolysis_Enzymes"/>
</dbReference>
<dbReference type="GO" id="GO:0004622">
    <property type="term" value="F:phosphatidylcholine lysophospholipase activity"/>
    <property type="evidence" value="ECO:0007669"/>
    <property type="project" value="TreeGrafter"/>
</dbReference>
<dbReference type="CDD" id="cd00229">
    <property type="entry name" value="SGNH_hydrolase"/>
    <property type="match status" value="1"/>
</dbReference>
<dbReference type="Proteomes" id="UP000317998">
    <property type="component" value="Unassembled WGS sequence"/>
</dbReference>
<dbReference type="InterPro" id="IPR036514">
    <property type="entry name" value="SGNH_hydro_sf"/>
</dbReference>
<proteinExistence type="predicted"/>
<protein>
    <submittedName>
        <fullName evidence="3">Lysophospholipase L1-like esterase</fullName>
    </submittedName>
</protein>
<organism evidence="3 4">
    <name type="scientific">Homoserinimonas aerilata</name>
    <dbReference type="NCBI Taxonomy" id="1162970"/>
    <lineage>
        <taxon>Bacteria</taxon>
        <taxon>Bacillati</taxon>
        <taxon>Actinomycetota</taxon>
        <taxon>Actinomycetes</taxon>
        <taxon>Micrococcales</taxon>
        <taxon>Microbacteriaceae</taxon>
        <taxon>Homoserinimonas</taxon>
    </lineage>
</organism>
<evidence type="ECO:0000313" key="4">
    <source>
        <dbReference type="Proteomes" id="UP000317998"/>
    </source>
</evidence>
<gene>
    <name evidence="3" type="ORF">FB562_2541</name>
</gene>
<evidence type="ECO:0000313" key="3">
    <source>
        <dbReference type="EMBL" id="TQL41954.1"/>
    </source>
</evidence>
<dbReference type="AlphaFoldDB" id="A0A542Y1K3"/>
<keyword evidence="1" id="KW-0812">Transmembrane</keyword>
<feature type="transmembrane region" description="Helical" evidence="1">
    <location>
        <begin position="6"/>
        <end position="28"/>
    </location>
</feature>
<reference evidence="3 4" key="1">
    <citation type="submission" date="2019-06" db="EMBL/GenBank/DDBJ databases">
        <title>Sequencing the genomes of 1000 actinobacteria strains.</title>
        <authorList>
            <person name="Klenk H.-P."/>
        </authorList>
    </citation>
    <scope>NUCLEOTIDE SEQUENCE [LARGE SCALE GENOMIC DNA]</scope>
    <source>
        <strain evidence="3 4">DSM 26477</strain>
    </source>
</reference>